<dbReference type="Proteomes" id="UP001151582">
    <property type="component" value="Unassembled WGS sequence"/>
</dbReference>
<dbReference type="SMART" id="SM00651">
    <property type="entry name" value="Sm"/>
    <property type="match status" value="1"/>
</dbReference>
<proteinExistence type="inferred from homology"/>
<dbReference type="PRINTS" id="PR00481">
    <property type="entry name" value="LAMNOPPTDASE"/>
</dbReference>
<dbReference type="SUPFAM" id="SSF52949">
    <property type="entry name" value="Macro domain-like"/>
    <property type="match status" value="1"/>
</dbReference>
<evidence type="ECO:0000256" key="4">
    <source>
        <dbReference type="ARBA" id="ARBA00022801"/>
    </source>
</evidence>
<dbReference type="GO" id="GO:0005737">
    <property type="term" value="C:cytoplasm"/>
    <property type="evidence" value="ECO:0007669"/>
    <property type="project" value="InterPro"/>
</dbReference>
<dbReference type="Pfam" id="PF02789">
    <property type="entry name" value="Peptidase_M17_N"/>
    <property type="match status" value="1"/>
</dbReference>
<feature type="domain" description="Sm" evidence="5">
    <location>
        <begin position="12"/>
        <end position="73"/>
    </location>
</feature>
<dbReference type="GO" id="GO:0030145">
    <property type="term" value="F:manganese ion binding"/>
    <property type="evidence" value="ECO:0007669"/>
    <property type="project" value="InterPro"/>
</dbReference>
<evidence type="ECO:0000259" key="5">
    <source>
        <dbReference type="PROSITE" id="PS52002"/>
    </source>
</evidence>
<dbReference type="InterPro" id="IPR034098">
    <property type="entry name" value="Sm_G"/>
</dbReference>
<evidence type="ECO:0000313" key="7">
    <source>
        <dbReference type="Proteomes" id="UP001151582"/>
    </source>
</evidence>
<dbReference type="InterPro" id="IPR047575">
    <property type="entry name" value="Sm"/>
</dbReference>
<comment type="similarity">
    <text evidence="1">Belongs to the peptidase M17 family.</text>
</comment>
<dbReference type="CDD" id="cd00433">
    <property type="entry name" value="Peptidase_M17"/>
    <property type="match status" value="1"/>
</dbReference>
<dbReference type="InterPro" id="IPR011356">
    <property type="entry name" value="Leucine_aapep/pepB"/>
</dbReference>
<sequence>MAGAKATGAIKAPIPELKGYMEKRLVLKLNGNRKVSGVLRGYDPFMNIVLDDARDETAANGQAPMGMIVVRAVHQTLAMRSAAVVNRVLGHRSGYGLIARYYSATPSRFTGTGKVDSLVLGIHQDQDVLPQLQTKLPAALAKQLADQSQLAKARGKLGECHVFYPTAAGKAESPFASLNRVALVGLGRLQLTSAAGLATNYTGERYRRALATGLKALKRHGAGHVGVAADDQAHVAGEASALALFYDSFQKKATAAKPDDNTNLAVSPVVVTPNQLTVATTSTATANSSAWAQGQAYGQAQNFARRLADMPANFMTPRLFCAQVQQQFAGLNHVTLHERDEAWASDQKMGCFLGVAQASAEPLRFLEIHYRGNPSASDTVDLGLVGKGVTFDTGGIDLKPSAGMVEMKGDMGGAACVAATMYGIATLQLPLNVYCAIPLCENMPGGKAIKPGDVLHAKNGLSVEILNTDAEGRLILADALYYTSTQYRPKALVDVATLTGAMMVALGSTYTGVFTNSDQLWQTLQQASDNTHELLWRCPMHPEYREGLLQTRVADIANITQGRAAGACSAAMFLREFVGQSPLLKASEGEPDASELEVETQGHPIHYAHIDMAGTMDSTSNDGYHTKGMSGK</sequence>
<accession>A0A9W8AZ67</accession>
<keyword evidence="3" id="KW-0645">Protease</keyword>
<dbReference type="InterPro" id="IPR000819">
    <property type="entry name" value="Peptidase_M17_C"/>
</dbReference>
<protein>
    <recommendedName>
        <fullName evidence="5">Sm domain-containing protein</fullName>
    </recommendedName>
</protein>
<dbReference type="PROSITE" id="PS52002">
    <property type="entry name" value="SM"/>
    <property type="match status" value="1"/>
</dbReference>
<dbReference type="Gene3D" id="2.30.30.100">
    <property type="match status" value="1"/>
</dbReference>
<comment type="caution">
    <text evidence="6">The sequence shown here is derived from an EMBL/GenBank/DDBJ whole genome shotgun (WGS) entry which is preliminary data.</text>
</comment>
<dbReference type="SUPFAM" id="SSF53187">
    <property type="entry name" value="Zn-dependent exopeptidases"/>
    <property type="match status" value="1"/>
</dbReference>
<dbReference type="GO" id="GO:0005681">
    <property type="term" value="C:spliceosomal complex"/>
    <property type="evidence" value="ECO:0007669"/>
    <property type="project" value="InterPro"/>
</dbReference>
<evidence type="ECO:0000256" key="2">
    <source>
        <dbReference type="ARBA" id="ARBA00022438"/>
    </source>
</evidence>
<dbReference type="GO" id="GO:0000398">
    <property type="term" value="P:mRNA splicing, via spliceosome"/>
    <property type="evidence" value="ECO:0007669"/>
    <property type="project" value="InterPro"/>
</dbReference>
<dbReference type="PROSITE" id="PS00631">
    <property type="entry name" value="CYTOSOL_AP"/>
    <property type="match status" value="1"/>
</dbReference>
<dbReference type="InterPro" id="IPR010920">
    <property type="entry name" value="LSM_dom_sf"/>
</dbReference>
<dbReference type="EMBL" id="JANBQB010000413">
    <property type="protein sequence ID" value="KAJ1976635.1"/>
    <property type="molecule type" value="Genomic_DNA"/>
</dbReference>
<gene>
    <name evidence="6" type="ORF">H4R34_003901</name>
</gene>
<reference evidence="6" key="1">
    <citation type="submission" date="2022-07" db="EMBL/GenBank/DDBJ databases">
        <title>Phylogenomic reconstructions and comparative analyses of Kickxellomycotina fungi.</title>
        <authorList>
            <person name="Reynolds N.K."/>
            <person name="Stajich J.E."/>
            <person name="Barry K."/>
            <person name="Grigoriev I.V."/>
            <person name="Crous P."/>
            <person name="Smith M.E."/>
        </authorList>
    </citation>
    <scope>NUCLEOTIDE SEQUENCE</scope>
    <source>
        <strain evidence="6">RSA 567</strain>
    </source>
</reference>
<evidence type="ECO:0000256" key="3">
    <source>
        <dbReference type="ARBA" id="ARBA00022670"/>
    </source>
</evidence>
<organism evidence="6 7">
    <name type="scientific">Dimargaris verticillata</name>
    <dbReference type="NCBI Taxonomy" id="2761393"/>
    <lineage>
        <taxon>Eukaryota</taxon>
        <taxon>Fungi</taxon>
        <taxon>Fungi incertae sedis</taxon>
        <taxon>Zoopagomycota</taxon>
        <taxon>Kickxellomycotina</taxon>
        <taxon>Dimargaritomycetes</taxon>
        <taxon>Dimargaritales</taxon>
        <taxon>Dimargaritaceae</taxon>
        <taxon>Dimargaris</taxon>
    </lineage>
</organism>
<dbReference type="PANTHER" id="PTHR11963">
    <property type="entry name" value="LEUCINE AMINOPEPTIDASE-RELATED"/>
    <property type="match status" value="1"/>
</dbReference>
<dbReference type="GO" id="GO:0006508">
    <property type="term" value="P:proteolysis"/>
    <property type="evidence" value="ECO:0007669"/>
    <property type="project" value="UniProtKB-KW"/>
</dbReference>
<dbReference type="CDD" id="cd01719">
    <property type="entry name" value="Sm_G"/>
    <property type="match status" value="1"/>
</dbReference>
<evidence type="ECO:0000313" key="6">
    <source>
        <dbReference type="EMBL" id="KAJ1976635.1"/>
    </source>
</evidence>
<dbReference type="InterPro" id="IPR043472">
    <property type="entry name" value="Macro_dom-like"/>
</dbReference>
<dbReference type="InterPro" id="IPR001163">
    <property type="entry name" value="Sm_dom_euk/arc"/>
</dbReference>
<dbReference type="Pfam" id="PF00883">
    <property type="entry name" value="Peptidase_M17"/>
    <property type="match status" value="1"/>
</dbReference>
<evidence type="ECO:0000256" key="1">
    <source>
        <dbReference type="ARBA" id="ARBA00009528"/>
    </source>
</evidence>
<dbReference type="OrthoDB" id="412814at2759"/>
<dbReference type="PANTHER" id="PTHR11963:SF23">
    <property type="entry name" value="CYTOSOL AMINOPEPTIDASE"/>
    <property type="match status" value="1"/>
</dbReference>
<keyword evidence="7" id="KW-1185">Reference proteome</keyword>
<dbReference type="Gene3D" id="3.40.630.10">
    <property type="entry name" value="Zn peptidases"/>
    <property type="match status" value="1"/>
</dbReference>
<dbReference type="InterPro" id="IPR008283">
    <property type="entry name" value="Peptidase_M17_N"/>
</dbReference>
<dbReference type="Gene3D" id="3.40.220.10">
    <property type="entry name" value="Leucine Aminopeptidase, subunit E, domain 1"/>
    <property type="match status" value="1"/>
</dbReference>
<name>A0A9W8AZ67_9FUNG</name>
<keyword evidence="4" id="KW-0378">Hydrolase</keyword>
<dbReference type="SUPFAM" id="SSF50182">
    <property type="entry name" value="Sm-like ribonucleoproteins"/>
    <property type="match status" value="1"/>
</dbReference>
<dbReference type="Pfam" id="PF01423">
    <property type="entry name" value="LSM"/>
    <property type="match status" value="1"/>
</dbReference>
<dbReference type="GO" id="GO:0003723">
    <property type="term" value="F:RNA binding"/>
    <property type="evidence" value="ECO:0007669"/>
    <property type="project" value="InterPro"/>
</dbReference>
<dbReference type="AlphaFoldDB" id="A0A9W8AZ67"/>
<dbReference type="GO" id="GO:0070006">
    <property type="term" value="F:metalloaminopeptidase activity"/>
    <property type="evidence" value="ECO:0007669"/>
    <property type="project" value="InterPro"/>
</dbReference>
<keyword evidence="2" id="KW-0031">Aminopeptidase</keyword>